<dbReference type="Proteomes" id="UP000054498">
    <property type="component" value="Unassembled WGS sequence"/>
</dbReference>
<reference evidence="2 3" key="1">
    <citation type="journal article" date="2013" name="BMC Genomics">
        <title>Reconstruction of the lipid metabolism for the microalga Monoraphidium neglectum from its genome sequence reveals characteristics suitable for biofuel production.</title>
        <authorList>
            <person name="Bogen C."/>
            <person name="Al-Dilaimi A."/>
            <person name="Albersmeier A."/>
            <person name="Wichmann J."/>
            <person name="Grundmann M."/>
            <person name="Rupp O."/>
            <person name="Lauersen K.J."/>
            <person name="Blifernez-Klassen O."/>
            <person name="Kalinowski J."/>
            <person name="Goesmann A."/>
            <person name="Mussgnug J.H."/>
            <person name="Kruse O."/>
        </authorList>
    </citation>
    <scope>NUCLEOTIDE SEQUENCE [LARGE SCALE GENOMIC DNA]</scope>
    <source>
        <strain evidence="2 3">SAG 48.87</strain>
    </source>
</reference>
<dbReference type="RefSeq" id="XP_013890784.1">
    <property type="nucleotide sequence ID" value="XM_014035330.1"/>
</dbReference>
<feature type="compositionally biased region" description="Low complexity" evidence="1">
    <location>
        <begin position="353"/>
        <end position="378"/>
    </location>
</feature>
<feature type="compositionally biased region" description="Low complexity" evidence="1">
    <location>
        <begin position="414"/>
        <end position="425"/>
    </location>
</feature>
<evidence type="ECO:0000313" key="3">
    <source>
        <dbReference type="Proteomes" id="UP000054498"/>
    </source>
</evidence>
<dbReference type="GeneID" id="25733935"/>
<feature type="compositionally biased region" description="Gly residues" evidence="1">
    <location>
        <begin position="317"/>
        <end position="327"/>
    </location>
</feature>
<protein>
    <submittedName>
        <fullName evidence="2">Uncharacterized protein</fullName>
    </submittedName>
</protein>
<gene>
    <name evidence="2" type="ORF">MNEG_16199</name>
</gene>
<dbReference type="AlphaFoldDB" id="A0A0D2LIB0"/>
<evidence type="ECO:0000256" key="1">
    <source>
        <dbReference type="SAM" id="MobiDB-lite"/>
    </source>
</evidence>
<feature type="compositionally biased region" description="Basic and acidic residues" evidence="1">
    <location>
        <begin position="328"/>
        <end position="337"/>
    </location>
</feature>
<dbReference type="EMBL" id="KK106313">
    <property type="protein sequence ID" value="KIY91764.1"/>
    <property type="molecule type" value="Genomic_DNA"/>
</dbReference>
<proteinExistence type="predicted"/>
<feature type="compositionally biased region" description="Gly residues" evidence="1">
    <location>
        <begin position="426"/>
        <end position="456"/>
    </location>
</feature>
<feature type="compositionally biased region" description="Low complexity" evidence="1">
    <location>
        <begin position="457"/>
        <end position="470"/>
    </location>
</feature>
<feature type="non-terminal residue" evidence="2">
    <location>
        <position position="496"/>
    </location>
</feature>
<organism evidence="2 3">
    <name type="scientific">Monoraphidium neglectum</name>
    <dbReference type="NCBI Taxonomy" id="145388"/>
    <lineage>
        <taxon>Eukaryota</taxon>
        <taxon>Viridiplantae</taxon>
        <taxon>Chlorophyta</taxon>
        <taxon>core chlorophytes</taxon>
        <taxon>Chlorophyceae</taxon>
        <taxon>CS clade</taxon>
        <taxon>Sphaeropleales</taxon>
        <taxon>Selenastraceae</taxon>
        <taxon>Monoraphidium</taxon>
    </lineage>
</organism>
<keyword evidence="3" id="KW-1185">Reference proteome</keyword>
<feature type="region of interest" description="Disordered" evidence="1">
    <location>
        <begin position="177"/>
        <end position="203"/>
    </location>
</feature>
<name>A0A0D2LIB0_9CHLO</name>
<sequence length="496" mass="49529">MLATIVSSQQRRGRPHSSDLGGALPALVFAPGVANPLLLAANTSEAAALGGAKAARAGALAASGAYAALEAALGGTDVFSYPVHLWCFSQAVAGLGGAGDPHKQHCFLVVVQPALLVDRSATAAAGRALPPLMFLFDPFEGADPRLQRLGLPLPHGVGALACRSSAGVKEQGAINAVQQDPSGSEGVLRAAPASAAPPAPLPRPPTEAALLAAAARGSMKLRAVVDRGLGHLPDPRAVSPGGSLDALAALLSLLGHLSEDFLRQPIAMAKEACTGAAYPFCQRLLGLALAQDGGDPPAPRAPRRPLGQQRKAAEDGVGAGTPRGPGGAEKEQEDGRELAAGSSGEGADDKNQQGRAGRRQQQAAQEQQQQKQQAQLAGQRRRASATVASEPPQKRSRSAAQPDAEAQLLANSPSADGSGRAESSRGGSGGAQGGGSVDTGGGGGVGARGGSGGGPSKGAVVASAKGAQVKGKGKGQGLSCGSCRGCRWKKPCEKLQ</sequence>
<feature type="region of interest" description="Disordered" evidence="1">
    <location>
        <begin position="292"/>
        <end position="486"/>
    </location>
</feature>
<accession>A0A0D2LIB0</accession>
<dbReference type="KEGG" id="mng:MNEG_16199"/>
<evidence type="ECO:0000313" key="2">
    <source>
        <dbReference type="EMBL" id="KIY91764.1"/>
    </source>
</evidence>